<dbReference type="GO" id="GO:0003700">
    <property type="term" value="F:DNA-binding transcription factor activity"/>
    <property type="evidence" value="ECO:0007669"/>
    <property type="project" value="InterPro"/>
</dbReference>
<evidence type="ECO:0000256" key="1">
    <source>
        <dbReference type="ARBA" id="ARBA00023015"/>
    </source>
</evidence>
<dbReference type="PANTHER" id="PTHR43280:SF2">
    <property type="entry name" value="HTH-TYPE TRANSCRIPTIONAL REGULATOR EXSA"/>
    <property type="match status" value="1"/>
</dbReference>
<keyword evidence="2" id="KW-0238">DNA-binding</keyword>
<evidence type="ECO:0000256" key="3">
    <source>
        <dbReference type="ARBA" id="ARBA00023163"/>
    </source>
</evidence>
<evidence type="ECO:0000313" key="5">
    <source>
        <dbReference type="EMBL" id="RXZ57965.1"/>
    </source>
</evidence>
<reference evidence="5 6" key="1">
    <citation type="journal article" date="2019" name="Gut">
        <title>Antibiotics-induced monodominance of a novel gut bacterial order.</title>
        <authorList>
            <person name="Hildebrand F."/>
            <person name="Moitinho-Silva L."/>
            <person name="Blasche S."/>
            <person name="Jahn M.T."/>
            <person name="Gossmann T.I."/>
            <person name="Heuerta-Cepas J."/>
            <person name="Hercog R."/>
            <person name="Luetge M."/>
            <person name="Bahram M."/>
            <person name="Pryszlak A."/>
            <person name="Alves R.J."/>
            <person name="Waszak S.M."/>
            <person name="Zhu A."/>
            <person name="Ye L."/>
            <person name="Costea P.I."/>
            <person name="Aalvink S."/>
            <person name="Belzer C."/>
            <person name="Forslund S.K."/>
            <person name="Sunagawa S."/>
            <person name="Hentschel U."/>
            <person name="Merten C."/>
            <person name="Patil K.R."/>
            <person name="Benes V."/>
            <person name="Bork P."/>
        </authorList>
    </citation>
    <scope>NUCLEOTIDE SEQUENCE [LARGE SCALE GENOMIC DNA]</scope>
    <source>
        <strain evidence="5 6">HDS1380</strain>
    </source>
</reference>
<comment type="caution">
    <text evidence="5">The sequence shown here is derived from an EMBL/GenBank/DDBJ whole genome shotgun (WGS) entry which is preliminary data.</text>
</comment>
<dbReference type="Proteomes" id="UP000291269">
    <property type="component" value="Unassembled WGS sequence"/>
</dbReference>
<dbReference type="OrthoDB" id="9776971at2"/>
<dbReference type="Gene3D" id="2.60.120.10">
    <property type="entry name" value="Jelly Rolls"/>
    <property type="match status" value="1"/>
</dbReference>
<evidence type="ECO:0000256" key="2">
    <source>
        <dbReference type="ARBA" id="ARBA00023125"/>
    </source>
</evidence>
<dbReference type="SUPFAM" id="SSF46689">
    <property type="entry name" value="Homeodomain-like"/>
    <property type="match status" value="2"/>
</dbReference>
<organism evidence="5 6">
    <name type="scientific">Candidatus Borkfalkia ceftriaxoniphila</name>
    <dbReference type="NCBI Taxonomy" id="2508949"/>
    <lineage>
        <taxon>Bacteria</taxon>
        <taxon>Bacillati</taxon>
        <taxon>Bacillota</taxon>
        <taxon>Clostridia</taxon>
        <taxon>Christensenellales</taxon>
        <taxon>Christensenellaceae</taxon>
        <taxon>Candidatus Borkfalkia</taxon>
    </lineage>
</organism>
<evidence type="ECO:0000313" key="6">
    <source>
        <dbReference type="Proteomes" id="UP000291269"/>
    </source>
</evidence>
<dbReference type="InterPro" id="IPR009057">
    <property type="entry name" value="Homeodomain-like_sf"/>
</dbReference>
<dbReference type="Gene3D" id="1.10.10.60">
    <property type="entry name" value="Homeodomain-like"/>
    <property type="match status" value="2"/>
</dbReference>
<dbReference type="RefSeq" id="WP_129227428.1">
    <property type="nucleotide sequence ID" value="NZ_SDOZ01000005.1"/>
</dbReference>
<sequence>MNSYYESVRESIGYVEFQNSPTRCEPHWHQAVEILCALDDEVYTLVNSKEKILQPGEICVADCYDVHSFYSSERPVMIIIIPSEFLNDYIKMKGKKHLATPYITDPETYRKIYSFMREFQSQELPLILQRGYVNVILGLILESCDLEEFADADVSLMKNILNFLEENYHEDVDLDYLAQKFGYSKYYFSRMFNKFFKFSLNEYLSRLRIHRFIARMQADKNADIIGTAFDCGFRSWQTFYRCFKNYYGVSPKKYLTNLS</sequence>
<dbReference type="Pfam" id="PF12833">
    <property type="entry name" value="HTH_18"/>
    <property type="match status" value="1"/>
</dbReference>
<dbReference type="SMART" id="SM00342">
    <property type="entry name" value="HTH_ARAC"/>
    <property type="match status" value="1"/>
</dbReference>
<proteinExistence type="predicted"/>
<accession>A0A4Q2K9J2</accession>
<name>A0A4Q2K9J2_9FIRM</name>
<gene>
    <name evidence="5" type="ORF">ESZ91_11490</name>
</gene>
<keyword evidence="3" id="KW-0804">Transcription</keyword>
<evidence type="ECO:0000259" key="4">
    <source>
        <dbReference type="PROSITE" id="PS01124"/>
    </source>
</evidence>
<dbReference type="AlphaFoldDB" id="A0A4Q2K9J2"/>
<dbReference type="EMBL" id="SDOZ01000005">
    <property type="protein sequence ID" value="RXZ57965.1"/>
    <property type="molecule type" value="Genomic_DNA"/>
</dbReference>
<dbReference type="GO" id="GO:0043565">
    <property type="term" value="F:sequence-specific DNA binding"/>
    <property type="evidence" value="ECO:0007669"/>
    <property type="project" value="InterPro"/>
</dbReference>
<dbReference type="PANTHER" id="PTHR43280">
    <property type="entry name" value="ARAC-FAMILY TRANSCRIPTIONAL REGULATOR"/>
    <property type="match status" value="1"/>
</dbReference>
<dbReference type="InterPro" id="IPR037923">
    <property type="entry name" value="HTH-like"/>
</dbReference>
<feature type="domain" description="HTH araC/xylS-type" evidence="4">
    <location>
        <begin position="158"/>
        <end position="257"/>
    </location>
</feature>
<protein>
    <submittedName>
        <fullName evidence="5">AraC family transcriptional regulator</fullName>
    </submittedName>
</protein>
<dbReference type="InterPro" id="IPR014710">
    <property type="entry name" value="RmlC-like_jellyroll"/>
</dbReference>
<dbReference type="SUPFAM" id="SSF51215">
    <property type="entry name" value="Regulatory protein AraC"/>
    <property type="match status" value="1"/>
</dbReference>
<keyword evidence="6" id="KW-1185">Reference proteome</keyword>
<dbReference type="PROSITE" id="PS01124">
    <property type="entry name" value="HTH_ARAC_FAMILY_2"/>
    <property type="match status" value="1"/>
</dbReference>
<keyword evidence="1" id="KW-0805">Transcription regulation</keyword>
<dbReference type="InterPro" id="IPR018060">
    <property type="entry name" value="HTH_AraC"/>
</dbReference>